<reference evidence="1 2" key="2">
    <citation type="submission" date="2016-08" db="EMBL/GenBank/DDBJ databases">
        <title>Pervasive Adenine N6-methylation of Active Genes in Fungi.</title>
        <authorList>
            <consortium name="DOE Joint Genome Institute"/>
            <person name="Mondo S.J."/>
            <person name="Dannebaum R.O."/>
            <person name="Kuo R.C."/>
            <person name="Labutti K."/>
            <person name="Haridas S."/>
            <person name="Kuo A."/>
            <person name="Salamov A."/>
            <person name="Ahrendt S.R."/>
            <person name="Lipzen A."/>
            <person name="Sullivan W."/>
            <person name="Andreopoulos W.B."/>
            <person name="Clum A."/>
            <person name="Lindquist E."/>
            <person name="Daum C."/>
            <person name="Ramamoorthy G.K."/>
            <person name="Gryganskyi A."/>
            <person name="Culley D."/>
            <person name="Magnuson J.K."/>
            <person name="James T.Y."/>
            <person name="O'Malley M.A."/>
            <person name="Stajich J.E."/>
            <person name="Spatafora J.W."/>
            <person name="Visel A."/>
            <person name="Grigoriev I.V."/>
        </authorList>
    </citation>
    <scope>NUCLEOTIDE SEQUENCE [LARGE SCALE GENOMIC DNA]</scope>
    <source>
        <strain evidence="1 2">S4</strain>
    </source>
</reference>
<protein>
    <submittedName>
        <fullName evidence="1">Uncharacterized protein</fullName>
    </submittedName>
</protein>
<proteinExistence type="predicted"/>
<keyword evidence="2" id="KW-1185">Reference proteome</keyword>
<accession>A0A1Y1WV43</accession>
<dbReference type="AlphaFoldDB" id="A0A1Y1WV43"/>
<name>A0A1Y1WV43_9FUNG</name>
<dbReference type="EMBL" id="MCFG01000256">
    <property type="protein sequence ID" value="ORX77275.1"/>
    <property type="molecule type" value="Genomic_DNA"/>
</dbReference>
<comment type="caution">
    <text evidence="1">The sequence shown here is derived from an EMBL/GenBank/DDBJ whole genome shotgun (WGS) entry which is preliminary data.</text>
</comment>
<evidence type="ECO:0000313" key="2">
    <source>
        <dbReference type="Proteomes" id="UP000193944"/>
    </source>
</evidence>
<gene>
    <name evidence="1" type="ORF">BCR32DRAFT_295721</name>
</gene>
<sequence length="261" mass="29803">MNLERKKNNIYIYKAASVIYTNNNFLNKRAYIDNMKVNVNNACEKELNKYAKSSASLIYTNNNFLNKRAYIDNMKVNANNACEKELNKYTKSCIEVSSQQSLNEALNTICEFSICREVTYNVLKEIVEYTKCLCKSICKSYLNSTNINDVNTSNGNANNTKANEVKTSGTNTIKISIDLFVSLDININNNISIREIIQNDIYNFKTKNVSAIYTNDQLTLLSCLYDKTLNKYRYYKSIIFRGTIGGKHFLGVEKLATVSKI</sequence>
<evidence type="ECO:0000313" key="1">
    <source>
        <dbReference type="EMBL" id="ORX77275.1"/>
    </source>
</evidence>
<reference evidence="1 2" key="1">
    <citation type="submission" date="2016-08" db="EMBL/GenBank/DDBJ databases">
        <title>A Parts List for Fungal Cellulosomes Revealed by Comparative Genomics.</title>
        <authorList>
            <consortium name="DOE Joint Genome Institute"/>
            <person name="Haitjema C.H."/>
            <person name="Gilmore S.P."/>
            <person name="Henske J.K."/>
            <person name="Solomon K.V."/>
            <person name="De Groot R."/>
            <person name="Kuo A."/>
            <person name="Mondo S.J."/>
            <person name="Salamov A.A."/>
            <person name="Labutti K."/>
            <person name="Zhao Z."/>
            <person name="Chiniquy J."/>
            <person name="Barry K."/>
            <person name="Brewer H.M."/>
            <person name="Purvine S.O."/>
            <person name="Wright A.T."/>
            <person name="Boxma B."/>
            <person name="Van Alen T."/>
            <person name="Hackstein J.H."/>
            <person name="Baker S.E."/>
            <person name="Grigoriev I.V."/>
            <person name="O'Malley M.A."/>
        </authorList>
    </citation>
    <scope>NUCLEOTIDE SEQUENCE [LARGE SCALE GENOMIC DNA]</scope>
    <source>
        <strain evidence="1 2">S4</strain>
    </source>
</reference>
<dbReference type="Proteomes" id="UP000193944">
    <property type="component" value="Unassembled WGS sequence"/>
</dbReference>
<organism evidence="1 2">
    <name type="scientific">Anaeromyces robustus</name>
    <dbReference type="NCBI Taxonomy" id="1754192"/>
    <lineage>
        <taxon>Eukaryota</taxon>
        <taxon>Fungi</taxon>
        <taxon>Fungi incertae sedis</taxon>
        <taxon>Chytridiomycota</taxon>
        <taxon>Chytridiomycota incertae sedis</taxon>
        <taxon>Neocallimastigomycetes</taxon>
        <taxon>Neocallimastigales</taxon>
        <taxon>Neocallimastigaceae</taxon>
        <taxon>Anaeromyces</taxon>
    </lineage>
</organism>